<comment type="caution">
    <text evidence="2">The sequence shown here is derived from an EMBL/GenBank/DDBJ whole genome shotgun (WGS) entry which is preliminary data.</text>
</comment>
<organism evidence="2 3">
    <name type="scientific">Fusarium gaditjirri</name>
    <dbReference type="NCBI Taxonomy" id="282569"/>
    <lineage>
        <taxon>Eukaryota</taxon>
        <taxon>Fungi</taxon>
        <taxon>Dikarya</taxon>
        <taxon>Ascomycota</taxon>
        <taxon>Pezizomycotina</taxon>
        <taxon>Sordariomycetes</taxon>
        <taxon>Hypocreomycetidae</taxon>
        <taxon>Hypocreales</taxon>
        <taxon>Nectriaceae</taxon>
        <taxon>Fusarium</taxon>
        <taxon>Fusarium nisikadoi species complex</taxon>
    </lineage>
</organism>
<accession>A0A8H4WXT8</accession>
<dbReference type="OrthoDB" id="9991317at2759"/>
<feature type="region of interest" description="Disordered" evidence="1">
    <location>
        <begin position="194"/>
        <end position="218"/>
    </location>
</feature>
<sequence>MDTDVLGESVHTAREAIKATPRDLPDAERGDRLASLASQLGARYLCKGTIEDLEEAICASRTAVEGTLKDDPDLAKRLHGLGKKLRTKYSRTKVPIDLEEASQCFQTALHHDAAPFSIRINVGRTLFSFMDGSPRMRQASPYSPARARSWRFVFSTGRGVLASSLQDLRVDTSALEERHPELARSFVTLRDQLDAPSSQGGADAEARETSGGTDQRHKAVNRMPVLLEEIRSSPGFKDFLLPPSEAEAARGPIVILNVSRHRCDALIVEQTALREVQLSHLSPKKILAQAPHVRSIEMRD</sequence>
<evidence type="ECO:0000256" key="1">
    <source>
        <dbReference type="SAM" id="MobiDB-lite"/>
    </source>
</evidence>
<reference evidence="2" key="1">
    <citation type="journal article" date="2020" name="BMC Genomics">
        <title>Correction to: Identification and distribution of gene clusters required for synthesis of sphingolipid metabolism inhibitors in diverse species of the filamentous fungus Fusarium.</title>
        <authorList>
            <person name="Kim H.S."/>
            <person name="Lohmar J.M."/>
            <person name="Busman M."/>
            <person name="Brown D.W."/>
            <person name="Naumann T.A."/>
            <person name="Divon H.H."/>
            <person name="Lysoe E."/>
            <person name="Uhlig S."/>
            <person name="Proctor R.H."/>
        </authorList>
    </citation>
    <scope>NUCLEOTIDE SEQUENCE</scope>
    <source>
        <strain evidence="2">NRRL 45417</strain>
    </source>
</reference>
<proteinExistence type="predicted"/>
<protein>
    <submittedName>
        <fullName evidence="2">Uncharacterized protein</fullName>
    </submittedName>
</protein>
<name>A0A8H4WXT8_9HYPO</name>
<evidence type="ECO:0000313" key="3">
    <source>
        <dbReference type="Proteomes" id="UP000604273"/>
    </source>
</evidence>
<dbReference type="Proteomes" id="UP000604273">
    <property type="component" value="Unassembled WGS sequence"/>
</dbReference>
<reference evidence="2" key="2">
    <citation type="submission" date="2020-05" db="EMBL/GenBank/DDBJ databases">
        <authorList>
            <person name="Kim H.-S."/>
            <person name="Proctor R.H."/>
            <person name="Brown D.W."/>
        </authorList>
    </citation>
    <scope>NUCLEOTIDE SEQUENCE</scope>
    <source>
        <strain evidence="2">NRRL 45417</strain>
    </source>
</reference>
<keyword evidence="3" id="KW-1185">Reference proteome</keyword>
<gene>
    <name evidence="2" type="ORF">FGADI_5594</name>
</gene>
<evidence type="ECO:0000313" key="2">
    <source>
        <dbReference type="EMBL" id="KAF4953945.1"/>
    </source>
</evidence>
<dbReference type="AlphaFoldDB" id="A0A8H4WXT8"/>
<dbReference type="EMBL" id="JABFAI010000131">
    <property type="protein sequence ID" value="KAF4953945.1"/>
    <property type="molecule type" value="Genomic_DNA"/>
</dbReference>